<dbReference type="EMBL" id="MDYP01000003">
    <property type="protein sequence ID" value="OQE10968.1"/>
    <property type="molecule type" value="Genomic_DNA"/>
</dbReference>
<evidence type="ECO:0000313" key="2">
    <source>
        <dbReference type="Proteomes" id="UP000191518"/>
    </source>
</evidence>
<dbReference type="STRING" id="29845.A0A1V6SAS1"/>
<reference evidence="2" key="1">
    <citation type="journal article" date="2017" name="Nat. Microbiol.">
        <title>Global analysis of biosynthetic gene clusters reveals vast potential of secondary metabolite production in Penicillium species.</title>
        <authorList>
            <person name="Nielsen J.C."/>
            <person name="Grijseels S."/>
            <person name="Prigent S."/>
            <person name="Ji B."/>
            <person name="Dainat J."/>
            <person name="Nielsen K.F."/>
            <person name="Frisvad J.C."/>
            <person name="Workman M."/>
            <person name="Nielsen J."/>
        </authorList>
    </citation>
    <scope>NUCLEOTIDE SEQUENCE [LARGE SCALE GENOMIC DNA]</scope>
    <source>
        <strain evidence="2">IBT 29486</strain>
    </source>
</reference>
<protein>
    <recommendedName>
        <fullName evidence="3">F-box domain-containing protein</fullName>
    </recommendedName>
</protein>
<dbReference type="Gene3D" id="3.80.10.10">
    <property type="entry name" value="Ribonuclease Inhibitor"/>
    <property type="match status" value="1"/>
</dbReference>
<gene>
    <name evidence="1" type="ORF">PENVUL_c003G10203</name>
</gene>
<dbReference type="Proteomes" id="UP000191518">
    <property type="component" value="Unassembled WGS sequence"/>
</dbReference>
<comment type="caution">
    <text evidence="1">The sequence shown here is derived from an EMBL/GenBank/DDBJ whole genome shotgun (WGS) entry which is preliminary data.</text>
</comment>
<dbReference type="AlphaFoldDB" id="A0A1V6SAS1"/>
<dbReference type="OrthoDB" id="2125396at2759"/>
<sequence>MSKLIDSSEVMTSRRYVHLPTEVLIHIAEFILHDCFNHDTPSFQVTLQRFCSVSRQWYSAGIEFLYYRPQLGEGNSFTLFTNTVCPSIRSRERKVDLGSLVRVLNLEQLVHHSSNSLTARLLGRVKKNLLTFVAPRISFSINSLAPLSKCKELSYLCLDLVAEPIPLSALKKAISGLEKLQSLKLSSSMFITDDGSSEDWPPNLEYLQVGGQFDVAKMPSFRWPPNLDALTFCGCEELDASVLEDILINEQLRTTLRQLTIHRSNREMFEEGPSDILSSLIALKSLRIPIDLLYDLLILPTPHVACSFVSIRELELTAPYDENFSTVIDPDDMCRALTVNMSRVCYLGISPGCLGILPEASHAKIDKCIWKNIDKCPEEELDSLFDLGLDVMDREPAC</sequence>
<dbReference type="InterPro" id="IPR032675">
    <property type="entry name" value="LRR_dom_sf"/>
</dbReference>
<evidence type="ECO:0008006" key="3">
    <source>
        <dbReference type="Google" id="ProtNLM"/>
    </source>
</evidence>
<dbReference type="SUPFAM" id="SSF52047">
    <property type="entry name" value="RNI-like"/>
    <property type="match status" value="1"/>
</dbReference>
<organism evidence="1 2">
    <name type="scientific">Penicillium vulpinum</name>
    <dbReference type="NCBI Taxonomy" id="29845"/>
    <lineage>
        <taxon>Eukaryota</taxon>
        <taxon>Fungi</taxon>
        <taxon>Dikarya</taxon>
        <taxon>Ascomycota</taxon>
        <taxon>Pezizomycotina</taxon>
        <taxon>Eurotiomycetes</taxon>
        <taxon>Eurotiomycetidae</taxon>
        <taxon>Eurotiales</taxon>
        <taxon>Aspergillaceae</taxon>
        <taxon>Penicillium</taxon>
    </lineage>
</organism>
<accession>A0A1V6SAS1</accession>
<keyword evidence="2" id="KW-1185">Reference proteome</keyword>
<evidence type="ECO:0000313" key="1">
    <source>
        <dbReference type="EMBL" id="OQE10968.1"/>
    </source>
</evidence>
<name>A0A1V6SAS1_9EURO</name>
<proteinExistence type="predicted"/>